<evidence type="ECO:0000256" key="5">
    <source>
        <dbReference type="SAM" id="SignalP"/>
    </source>
</evidence>
<dbReference type="EMBL" id="CP040896">
    <property type="protein sequence ID" value="QDA61633.1"/>
    <property type="molecule type" value="Genomic_DNA"/>
</dbReference>
<protein>
    <submittedName>
        <fullName evidence="6">Glycoside hydrolase family 28</fullName>
    </submittedName>
</protein>
<gene>
    <name evidence="6" type="ORF">FHG12_16690</name>
</gene>
<dbReference type="AlphaFoldDB" id="A0A5B8A4R5"/>
<dbReference type="InterPro" id="IPR012334">
    <property type="entry name" value="Pectin_lyas_fold"/>
</dbReference>
<reference evidence="6 7" key="1">
    <citation type="submission" date="2019-06" db="EMBL/GenBank/DDBJ databases">
        <authorList>
            <person name="Srinivasan S."/>
        </authorList>
    </citation>
    <scope>NUCLEOTIDE SEQUENCE [LARGE SCALE GENOMIC DNA]</scope>
    <source>
        <strain evidence="6 7">17J68-5</strain>
    </source>
</reference>
<evidence type="ECO:0000313" key="7">
    <source>
        <dbReference type="Proteomes" id="UP000305398"/>
    </source>
</evidence>
<dbReference type="OrthoDB" id="9795222at2"/>
<dbReference type="GO" id="GO:0004650">
    <property type="term" value="F:polygalacturonase activity"/>
    <property type="evidence" value="ECO:0007669"/>
    <property type="project" value="InterPro"/>
</dbReference>
<evidence type="ECO:0000256" key="3">
    <source>
        <dbReference type="ARBA" id="ARBA00023295"/>
    </source>
</evidence>
<accession>A0A5B8A4R5</accession>
<feature type="chain" id="PRO_5022850783" evidence="5">
    <location>
        <begin position="20"/>
        <end position="510"/>
    </location>
</feature>
<dbReference type="InterPro" id="IPR051801">
    <property type="entry name" value="GH28_Enzymes"/>
</dbReference>
<name>A0A5B8A4R5_9BACT</name>
<keyword evidence="7" id="KW-1185">Reference proteome</keyword>
<evidence type="ECO:0000256" key="4">
    <source>
        <dbReference type="RuleBase" id="RU361169"/>
    </source>
</evidence>
<dbReference type="RefSeq" id="WP_139516807.1">
    <property type="nucleotide sequence ID" value="NZ_CP040896.1"/>
</dbReference>
<keyword evidence="3 4" id="KW-0326">Glycosidase</keyword>
<dbReference type="InterPro" id="IPR006626">
    <property type="entry name" value="PbH1"/>
</dbReference>
<evidence type="ECO:0000313" key="6">
    <source>
        <dbReference type="EMBL" id="QDA61633.1"/>
    </source>
</evidence>
<comment type="similarity">
    <text evidence="1 4">Belongs to the glycosyl hydrolase 28 family.</text>
</comment>
<dbReference type="Pfam" id="PF00295">
    <property type="entry name" value="Glyco_hydro_28"/>
    <property type="match status" value="1"/>
</dbReference>
<proteinExistence type="inferred from homology"/>
<dbReference type="SUPFAM" id="SSF51126">
    <property type="entry name" value="Pectin lyase-like"/>
    <property type="match status" value="1"/>
</dbReference>
<dbReference type="InterPro" id="IPR000743">
    <property type="entry name" value="Glyco_hydro_28"/>
</dbReference>
<evidence type="ECO:0000256" key="1">
    <source>
        <dbReference type="ARBA" id="ARBA00008834"/>
    </source>
</evidence>
<sequence length="510" mass="55069">MLRKSLLIITLLVHICAFGQRKTLTITAYGAKGDGQTNSTAAIQKAIEEVSRQGGGRVIVPAGKFVTGPLVLKSGVELHLVKGATLLGSTRRLDYGTVAASLVTAQNQQNVAITGQGTIDGRGRELVQDLLVQLRAGVLDDPEWKAKRPTEKNRPQLLMLTGCRQVRVTGVTLKDAACWVQAYRECTDVVVDSIRVESTAYWNNDGIDFVDCKNVKLSNSFFNAADDGICLKSENPKASCDNITVTNCTVRSSASAFKLGTGSLGGFRNITVRGLTVYDTFRSAIALETVDGAFLEDIDIQNVTAKNTGNAIFLRLGHRKGEAPGTLRRVYIGNVKVQVPAGKPDKGYEIEGPVFKEPHNVNPSSITGLPGHPVQDVTLENIDITYEGGNSKTLAYASLDSLAAVPERTPNYPEFSMFGELPAYGFYVRHAQGLTLKNVRVSLNGADYRPAFVFDDVQKLALQQVTVPKSPVQPTIVLHDVPGPIFKQVSVPGDKPQAILVRGQQKQVAP</sequence>
<feature type="signal peptide" evidence="5">
    <location>
        <begin position="1"/>
        <end position="19"/>
    </location>
</feature>
<evidence type="ECO:0000256" key="2">
    <source>
        <dbReference type="ARBA" id="ARBA00022801"/>
    </source>
</evidence>
<dbReference type="PANTHER" id="PTHR31339">
    <property type="entry name" value="PECTIN LYASE-RELATED"/>
    <property type="match status" value="1"/>
</dbReference>
<dbReference type="Gene3D" id="2.160.20.10">
    <property type="entry name" value="Single-stranded right-handed beta-helix, Pectin lyase-like"/>
    <property type="match status" value="1"/>
</dbReference>
<dbReference type="KEGG" id="hyj:FHG12_16690"/>
<dbReference type="GO" id="GO:0005975">
    <property type="term" value="P:carbohydrate metabolic process"/>
    <property type="evidence" value="ECO:0007669"/>
    <property type="project" value="InterPro"/>
</dbReference>
<dbReference type="PANTHER" id="PTHR31339:SF9">
    <property type="entry name" value="PLASMIN AND FIBRONECTIN-BINDING PROTEIN A"/>
    <property type="match status" value="1"/>
</dbReference>
<dbReference type="Proteomes" id="UP000305398">
    <property type="component" value="Chromosome"/>
</dbReference>
<keyword evidence="5" id="KW-0732">Signal</keyword>
<organism evidence="6 7">
    <name type="scientific">Hymenobacter jejuensis</name>
    <dbReference type="NCBI Taxonomy" id="2502781"/>
    <lineage>
        <taxon>Bacteria</taxon>
        <taxon>Pseudomonadati</taxon>
        <taxon>Bacteroidota</taxon>
        <taxon>Cytophagia</taxon>
        <taxon>Cytophagales</taxon>
        <taxon>Hymenobacteraceae</taxon>
        <taxon>Hymenobacter</taxon>
    </lineage>
</organism>
<dbReference type="InterPro" id="IPR011050">
    <property type="entry name" value="Pectin_lyase_fold/virulence"/>
</dbReference>
<dbReference type="SMART" id="SM00710">
    <property type="entry name" value="PbH1"/>
    <property type="match status" value="6"/>
</dbReference>
<keyword evidence="2 4" id="KW-0378">Hydrolase</keyword>